<dbReference type="PRINTS" id="PR00781">
    <property type="entry name" value="LIPOSIGPTASE"/>
</dbReference>
<keyword evidence="4 9" id="KW-0812">Transmembrane</keyword>
<keyword evidence="8 9" id="KW-0472">Membrane</keyword>
<feature type="compositionally biased region" description="Polar residues" evidence="11">
    <location>
        <begin position="222"/>
        <end position="233"/>
    </location>
</feature>
<keyword evidence="7 9" id="KW-1133">Transmembrane helix</keyword>
<dbReference type="Proteomes" id="UP000808337">
    <property type="component" value="Unassembled WGS sequence"/>
</dbReference>
<proteinExistence type="inferred from homology"/>
<protein>
    <recommendedName>
        <fullName evidence="9">Lipoprotein signal peptidase</fullName>
        <ecNumber evidence="9">3.4.23.36</ecNumber>
    </recommendedName>
    <alternativeName>
        <fullName evidence="9">Prolipoprotein signal peptidase</fullName>
    </alternativeName>
    <alternativeName>
        <fullName evidence="9">Signal peptidase II</fullName>
        <shortName evidence="9">SPase II</shortName>
    </alternativeName>
</protein>
<evidence type="ECO:0000256" key="7">
    <source>
        <dbReference type="ARBA" id="ARBA00022989"/>
    </source>
</evidence>
<evidence type="ECO:0000256" key="4">
    <source>
        <dbReference type="ARBA" id="ARBA00022692"/>
    </source>
</evidence>
<dbReference type="EC" id="3.4.23.36" evidence="9"/>
<name>A0A9D7SZF7_9BACT</name>
<dbReference type="GO" id="GO:0006508">
    <property type="term" value="P:proteolysis"/>
    <property type="evidence" value="ECO:0007669"/>
    <property type="project" value="UniProtKB-KW"/>
</dbReference>
<feature type="active site" evidence="9">
    <location>
        <position position="152"/>
    </location>
</feature>
<keyword evidence="5 9" id="KW-0064">Aspartyl protease</keyword>
<evidence type="ECO:0000313" key="12">
    <source>
        <dbReference type="EMBL" id="MBK9983629.1"/>
    </source>
</evidence>
<comment type="caution">
    <text evidence="12">The sequence shown here is derived from an EMBL/GenBank/DDBJ whole genome shotgun (WGS) entry which is preliminary data.</text>
</comment>
<evidence type="ECO:0000256" key="10">
    <source>
        <dbReference type="RuleBase" id="RU004181"/>
    </source>
</evidence>
<dbReference type="NCBIfam" id="NF011369">
    <property type="entry name" value="PRK14788.1"/>
    <property type="match status" value="1"/>
</dbReference>
<feature type="transmembrane region" description="Helical" evidence="9">
    <location>
        <begin position="98"/>
        <end position="122"/>
    </location>
</feature>
<comment type="subcellular location">
    <subcellularLocation>
        <location evidence="9">Cell membrane</location>
        <topology evidence="9">Multi-pass membrane protein</topology>
    </subcellularLocation>
</comment>
<keyword evidence="12" id="KW-0449">Lipoprotein</keyword>
<evidence type="ECO:0000256" key="3">
    <source>
        <dbReference type="ARBA" id="ARBA00022670"/>
    </source>
</evidence>
<comment type="pathway">
    <text evidence="9">Protein modification; lipoprotein biosynthesis (signal peptide cleavage).</text>
</comment>
<feature type="transmembrane region" description="Helical" evidence="9">
    <location>
        <begin position="177"/>
        <end position="199"/>
    </location>
</feature>
<organism evidence="12 13">
    <name type="scientific">Candidatus Opimibacter skivensis</name>
    <dbReference type="NCBI Taxonomy" id="2982028"/>
    <lineage>
        <taxon>Bacteria</taxon>
        <taxon>Pseudomonadati</taxon>
        <taxon>Bacteroidota</taxon>
        <taxon>Saprospiria</taxon>
        <taxon>Saprospirales</taxon>
        <taxon>Saprospiraceae</taxon>
        <taxon>Candidatus Opimibacter</taxon>
    </lineage>
</organism>
<dbReference type="GO" id="GO:0005886">
    <property type="term" value="C:plasma membrane"/>
    <property type="evidence" value="ECO:0007669"/>
    <property type="project" value="UniProtKB-SubCell"/>
</dbReference>
<accession>A0A9D7SZF7</accession>
<dbReference type="AlphaFoldDB" id="A0A9D7SZF7"/>
<keyword evidence="2 9" id="KW-1003">Cell membrane</keyword>
<feature type="region of interest" description="Disordered" evidence="11">
    <location>
        <begin position="214"/>
        <end position="233"/>
    </location>
</feature>
<feature type="transmembrane region" description="Helical" evidence="9">
    <location>
        <begin position="7"/>
        <end position="28"/>
    </location>
</feature>
<evidence type="ECO:0000256" key="9">
    <source>
        <dbReference type="HAMAP-Rule" id="MF_00161"/>
    </source>
</evidence>
<evidence type="ECO:0000256" key="2">
    <source>
        <dbReference type="ARBA" id="ARBA00022475"/>
    </source>
</evidence>
<dbReference type="PANTHER" id="PTHR33695:SF1">
    <property type="entry name" value="LIPOPROTEIN SIGNAL PEPTIDASE"/>
    <property type="match status" value="1"/>
</dbReference>
<dbReference type="Pfam" id="PF01252">
    <property type="entry name" value="Peptidase_A8"/>
    <property type="match status" value="1"/>
</dbReference>
<keyword evidence="6 9" id="KW-0378">Hydrolase</keyword>
<dbReference type="GO" id="GO:0004190">
    <property type="term" value="F:aspartic-type endopeptidase activity"/>
    <property type="evidence" value="ECO:0007669"/>
    <property type="project" value="UniProtKB-UniRule"/>
</dbReference>
<evidence type="ECO:0000256" key="5">
    <source>
        <dbReference type="ARBA" id="ARBA00022750"/>
    </source>
</evidence>
<comment type="similarity">
    <text evidence="1 9 10">Belongs to the peptidase A8 family.</text>
</comment>
<feature type="active site" evidence="9">
    <location>
        <position position="186"/>
    </location>
</feature>
<dbReference type="HAMAP" id="MF_00161">
    <property type="entry name" value="LspA"/>
    <property type="match status" value="1"/>
</dbReference>
<dbReference type="PANTHER" id="PTHR33695">
    <property type="entry name" value="LIPOPROTEIN SIGNAL PEPTIDASE"/>
    <property type="match status" value="1"/>
</dbReference>
<dbReference type="InterPro" id="IPR001872">
    <property type="entry name" value="Peptidase_A8"/>
</dbReference>
<comment type="function">
    <text evidence="9">This protein specifically catalyzes the removal of signal peptides from prolipoproteins.</text>
</comment>
<gene>
    <name evidence="9" type="primary">lspA</name>
    <name evidence="12" type="ORF">IPP15_14820</name>
</gene>
<sequence>MKISTRSGIVIGVVFLVLFVDQCIKIWVKTHMEYGEEFGILGLSWARIHFVENEGMAFGLSLGGNLGKLALSVFRLIAVGFLMYIIHNLIKVKETFGVILSFSLILAGALGNILDSAFYGLIFSNTPYHGGLATMFPDGGGYASFLFGKVVDMLYFPMIDTTLPSSFPIWGGERFQFFRPVFNISDASISTGVISLLLFHRRIFKSKPSTELHKENPMVENDMTTGSSVEDVK</sequence>
<evidence type="ECO:0000256" key="1">
    <source>
        <dbReference type="ARBA" id="ARBA00006139"/>
    </source>
</evidence>
<evidence type="ECO:0000256" key="8">
    <source>
        <dbReference type="ARBA" id="ARBA00023136"/>
    </source>
</evidence>
<evidence type="ECO:0000256" key="6">
    <source>
        <dbReference type="ARBA" id="ARBA00022801"/>
    </source>
</evidence>
<evidence type="ECO:0000313" key="13">
    <source>
        <dbReference type="Proteomes" id="UP000808337"/>
    </source>
</evidence>
<keyword evidence="3 9" id="KW-0645">Protease</keyword>
<comment type="catalytic activity">
    <reaction evidence="9">
        <text>Release of signal peptides from bacterial membrane prolipoproteins. Hydrolyzes -Xaa-Yaa-Zaa-|-(S,diacylglyceryl)Cys-, in which Xaa is hydrophobic (preferably Leu), and Yaa (Ala or Ser) and Zaa (Gly or Ala) have small, neutral side chains.</text>
        <dbReference type="EC" id="3.4.23.36"/>
    </reaction>
</comment>
<evidence type="ECO:0000256" key="11">
    <source>
        <dbReference type="SAM" id="MobiDB-lite"/>
    </source>
</evidence>
<reference evidence="12 13" key="1">
    <citation type="submission" date="2020-10" db="EMBL/GenBank/DDBJ databases">
        <title>Connecting structure to function with the recovery of over 1000 high-quality activated sludge metagenome-assembled genomes encoding full-length rRNA genes using long-read sequencing.</title>
        <authorList>
            <person name="Singleton C.M."/>
            <person name="Petriglieri F."/>
            <person name="Kristensen J.M."/>
            <person name="Kirkegaard R.H."/>
            <person name="Michaelsen T.Y."/>
            <person name="Andersen M.H."/>
            <person name="Karst S.M."/>
            <person name="Dueholm M.S."/>
            <person name="Nielsen P.H."/>
            <person name="Albertsen M."/>
        </authorList>
    </citation>
    <scope>NUCLEOTIDE SEQUENCE [LARGE SCALE GENOMIC DNA]</scope>
    <source>
        <strain evidence="12">Ribe_18-Q3-R11-54_MAXAC.273</strain>
    </source>
</reference>
<dbReference type="EMBL" id="JADKGY010000022">
    <property type="protein sequence ID" value="MBK9983629.1"/>
    <property type="molecule type" value="Genomic_DNA"/>
</dbReference>
<feature type="transmembrane region" description="Helical" evidence="9">
    <location>
        <begin position="66"/>
        <end position="86"/>
    </location>
</feature>